<sequence>MRHVVFICSVVFACSGGSALDDSLGLQKLTKALWPSHGNYTTNSFDALDALLVVLNSKELHKRQAPPTCPYCPPYFPCAPGCPPAPSPPTSGPVAPGPPGPPGPPGLPGRPVYRPGVMGCSGPPGLPGACIPGPRGVPGQDGADGTCQSRRPGQLTIDPNLVRGLIAQRLVCQSTYRCQFSIDNLLLRIHRLESQLVALEHMKAKVADLAQTLASVRSQYLTRLVVGAKGAKGEPGAEGSRGLPGYEGQMGRCIESSQNFPFRPGTPGPPGPKGDPGIPGDKICECRGDVGERGFPGETLGGMPGPQGYKGTKGVQGLPGCTQTQGEKNDPQLVPCYWFYFG</sequence>
<feature type="compositionally biased region" description="Pro residues" evidence="2">
    <location>
        <begin position="264"/>
        <end position="273"/>
    </location>
</feature>
<evidence type="ECO:0000256" key="2">
    <source>
        <dbReference type="SAM" id="MobiDB-lite"/>
    </source>
</evidence>
<dbReference type="Proteomes" id="UP000694843">
    <property type="component" value="Unplaced"/>
</dbReference>
<reference evidence="6" key="4">
    <citation type="submission" date="2025-04" db="UniProtKB">
        <authorList>
            <consortium name="RefSeq"/>
        </authorList>
    </citation>
    <scope>IDENTIFICATION</scope>
    <source>
        <tissue evidence="6">Whole organism</tissue>
    </source>
</reference>
<keyword evidence="5" id="KW-1185">Reference proteome</keyword>
<organism evidence="4">
    <name type="scientific">Hyalella azteca</name>
    <name type="common">Amphipod</name>
    <dbReference type="NCBI Taxonomy" id="294128"/>
    <lineage>
        <taxon>Eukaryota</taxon>
        <taxon>Metazoa</taxon>
        <taxon>Ecdysozoa</taxon>
        <taxon>Arthropoda</taxon>
        <taxon>Crustacea</taxon>
        <taxon>Multicrustacea</taxon>
        <taxon>Malacostraca</taxon>
        <taxon>Eumalacostraca</taxon>
        <taxon>Peracarida</taxon>
        <taxon>Amphipoda</taxon>
        <taxon>Senticaudata</taxon>
        <taxon>Talitrida</taxon>
        <taxon>Talitroidea</taxon>
        <taxon>Hyalellidae</taxon>
        <taxon>Hyalella</taxon>
    </lineage>
</organism>
<keyword evidence="6" id="KW-0176">Collagen</keyword>
<dbReference type="RefSeq" id="XP_018020855.1">
    <property type="nucleotide sequence ID" value="XM_018165366.2"/>
</dbReference>
<keyword evidence="3" id="KW-0732">Signal</keyword>
<dbReference type="GO" id="GO:0005581">
    <property type="term" value="C:collagen trimer"/>
    <property type="evidence" value="ECO:0007669"/>
    <property type="project" value="UniProtKB-KW"/>
</dbReference>
<feature type="coiled-coil region" evidence="1">
    <location>
        <begin position="182"/>
        <end position="219"/>
    </location>
</feature>
<dbReference type="KEGG" id="hazt:108677190"/>
<dbReference type="GO" id="GO:0005615">
    <property type="term" value="C:extracellular space"/>
    <property type="evidence" value="ECO:0007669"/>
    <property type="project" value="TreeGrafter"/>
</dbReference>
<dbReference type="GO" id="GO:0030020">
    <property type="term" value="F:extracellular matrix structural constituent conferring tensile strength"/>
    <property type="evidence" value="ECO:0007669"/>
    <property type="project" value="TreeGrafter"/>
</dbReference>
<dbReference type="PANTHER" id="PTHR24023">
    <property type="entry name" value="COLLAGEN ALPHA"/>
    <property type="match status" value="1"/>
</dbReference>
<accession>A0A6A0H737</accession>
<evidence type="ECO:0000256" key="3">
    <source>
        <dbReference type="SAM" id="SignalP"/>
    </source>
</evidence>
<reference evidence="4" key="1">
    <citation type="submission" date="2014-08" db="EMBL/GenBank/DDBJ databases">
        <authorList>
            <person name="Murali S."/>
            <person name="Richards S."/>
            <person name="Bandaranaike D."/>
            <person name="Bellair M."/>
            <person name="Blankenburg K."/>
            <person name="Chao H."/>
            <person name="Dinh H."/>
            <person name="Doddapaneni H."/>
            <person name="Dugan-Rocha S."/>
            <person name="Elkadiri S."/>
            <person name="Gnanaolivu R."/>
            <person name="Hughes D."/>
            <person name="Lee S."/>
            <person name="Li M."/>
            <person name="Ming W."/>
            <person name="Munidasa M."/>
            <person name="Muniz J."/>
            <person name="Nguyen L."/>
            <person name="Osuji N."/>
            <person name="Pu L.-L."/>
            <person name="Puazo M."/>
            <person name="Skinner E."/>
            <person name="Qu C."/>
            <person name="Quiroz J."/>
            <person name="Raj R."/>
            <person name="Weissenberger G."/>
            <person name="Xin Y."/>
            <person name="Zou X."/>
            <person name="Han Y."/>
            <person name="Worley K."/>
            <person name="Muzny D."/>
            <person name="Gibbs R."/>
        </authorList>
    </citation>
    <scope>NUCLEOTIDE SEQUENCE</scope>
    <source>
        <strain evidence="4">HAZT.00-mixed</strain>
        <tissue evidence="4">Whole organism</tissue>
    </source>
</reference>
<proteinExistence type="predicted"/>
<dbReference type="EMBL" id="JQDR03006587">
    <property type="protein sequence ID" value="KAA0199992.1"/>
    <property type="molecule type" value="Genomic_DNA"/>
</dbReference>
<feature type="chain" id="PRO_5044628591" evidence="3">
    <location>
        <begin position="20"/>
        <end position="342"/>
    </location>
</feature>
<dbReference type="GO" id="GO:0031012">
    <property type="term" value="C:extracellular matrix"/>
    <property type="evidence" value="ECO:0007669"/>
    <property type="project" value="TreeGrafter"/>
</dbReference>
<dbReference type="InterPro" id="IPR050149">
    <property type="entry name" value="Collagen_superfamily"/>
</dbReference>
<dbReference type="Proteomes" id="UP000711488">
    <property type="component" value="Unassembled WGS sequence"/>
</dbReference>
<reference evidence="4" key="3">
    <citation type="submission" date="2019-06" db="EMBL/GenBank/DDBJ databases">
        <authorList>
            <person name="Poynton C."/>
            <person name="Hasenbein S."/>
            <person name="Benoit J.B."/>
            <person name="Sepulveda M.S."/>
            <person name="Poelchau M.F."/>
            <person name="Murali S.C."/>
            <person name="Chen S."/>
            <person name="Glastad K.M."/>
            <person name="Werren J.H."/>
            <person name="Vineis J.H."/>
            <person name="Bowen J.L."/>
            <person name="Friedrich M."/>
            <person name="Jones J."/>
            <person name="Robertson H.M."/>
            <person name="Feyereisen R."/>
            <person name="Mechler-Hickson A."/>
            <person name="Mathers N."/>
            <person name="Lee C.E."/>
            <person name="Colbourne J.K."/>
            <person name="Biales A."/>
            <person name="Johnston J.S."/>
            <person name="Wellborn G.A."/>
            <person name="Rosendale A.J."/>
            <person name="Cridge A.G."/>
            <person name="Munoz-Torres M.C."/>
            <person name="Bain P.A."/>
            <person name="Manny A.R."/>
            <person name="Major K.M."/>
            <person name="Lambert F.N."/>
            <person name="Vulpe C.D."/>
            <person name="Tuck P."/>
            <person name="Blalock B.J."/>
            <person name="Lin Y.-Y."/>
            <person name="Smith M.E."/>
            <person name="Ochoa-Acuna H."/>
            <person name="Chen M.-J.M."/>
            <person name="Childers C.P."/>
            <person name="Qu J."/>
            <person name="Dugan S."/>
            <person name="Lee S.L."/>
            <person name="Chao H."/>
            <person name="Dinh H."/>
            <person name="Han Y."/>
            <person name="Doddapaneni H."/>
            <person name="Worley K.C."/>
            <person name="Muzny D.M."/>
            <person name="Gibbs R.A."/>
            <person name="Richards S."/>
        </authorList>
    </citation>
    <scope>NUCLEOTIDE SEQUENCE</scope>
    <source>
        <strain evidence="4">HAZT.00-mixed</strain>
        <tissue evidence="4">Whole organism</tissue>
    </source>
</reference>
<dbReference type="AlphaFoldDB" id="A0A6A0H737"/>
<dbReference type="PANTHER" id="PTHR24023:SF714">
    <property type="entry name" value="COLLAGEN ALPHA-4(IV) CHAIN"/>
    <property type="match status" value="1"/>
</dbReference>
<feature type="region of interest" description="Disordered" evidence="2">
    <location>
        <begin position="257"/>
        <end position="282"/>
    </location>
</feature>
<dbReference type="GeneID" id="108677190"/>
<evidence type="ECO:0000256" key="1">
    <source>
        <dbReference type="SAM" id="Coils"/>
    </source>
</evidence>
<evidence type="ECO:0000313" key="6">
    <source>
        <dbReference type="RefSeq" id="XP_018020855.1"/>
    </source>
</evidence>
<protein>
    <submittedName>
        <fullName evidence="6">Collagen alpha-1(XIII) chain</fullName>
    </submittedName>
</protein>
<keyword evidence="1" id="KW-0175">Coiled coil</keyword>
<feature type="compositionally biased region" description="Pro residues" evidence="2">
    <location>
        <begin position="87"/>
        <end position="108"/>
    </location>
</feature>
<feature type="signal peptide" evidence="3">
    <location>
        <begin position="1"/>
        <end position="19"/>
    </location>
</feature>
<reference evidence="4" key="2">
    <citation type="journal article" date="2018" name="Environ. Sci. Technol.">
        <title>The Toxicogenome of Hyalella azteca: A Model for Sediment Ecotoxicology and Evolutionary Toxicology.</title>
        <authorList>
            <person name="Poynton H.C."/>
            <person name="Hasenbein S."/>
            <person name="Benoit J.B."/>
            <person name="Sepulveda M.S."/>
            <person name="Poelchau M.F."/>
            <person name="Hughes D.S.T."/>
            <person name="Murali S.C."/>
            <person name="Chen S."/>
            <person name="Glastad K.M."/>
            <person name="Goodisman M.A.D."/>
            <person name="Werren J.H."/>
            <person name="Vineis J.H."/>
            <person name="Bowen J.L."/>
            <person name="Friedrich M."/>
            <person name="Jones J."/>
            <person name="Robertson H.M."/>
            <person name="Feyereisen R."/>
            <person name="Mechler-Hickson A."/>
            <person name="Mathers N."/>
            <person name="Lee C.E."/>
            <person name="Colbourne J.K."/>
            <person name="Biales A."/>
            <person name="Johnston J.S."/>
            <person name="Wellborn G.A."/>
            <person name="Rosendale A.J."/>
            <person name="Cridge A.G."/>
            <person name="Munoz-Torres M.C."/>
            <person name="Bain P.A."/>
            <person name="Manny A.R."/>
            <person name="Major K.M."/>
            <person name="Lambert F.N."/>
            <person name="Vulpe C.D."/>
            <person name="Tuck P."/>
            <person name="Blalock B.J."/>
            <person name="Lin Y.Y."/>
            <person name="Smith M.E."/>
            <person name="Ochoa-Acuna H."/>
            <person name="Chen M.M."/>
            <person name="Childers C.P."/>
            <person name="Qu J."/>
            <person name="Dugan S."/>
            <person name="Lee S.L."/>
            <person name="Chao H."/>
            <person name="Dinh H."/>
            <person name="Han Y."/>
            <person name="Doddapaneni H."/>
            <person name="Worley K.C."/>
            <person name="Muzny D.M."/>
            <person name="Gibbs R.A."/>
            <person name="Richards S."/>
        </authorList>
    </citation>
    <scope>NUCLEOTIDE SEQUENCE</scope>
    <source>
        <strain evidence="4">HAZT.00-mixed</strain>
        <tissue evidence="4">Whole organism</tissue>
    </source>
</reference>
<dbReference type="GO" id="GO:0030198">
    <property type="term" value="P:extracellular matrix organization"/>
    <property type="evidence" value="ECO:0007669"/>
    <property type="project" value="TreeGrafter"/>
</dbReference>
<feature type="region of interest" description="Disordered" evidence="2">
    <location>
        <begin position="87"/>
        <end position="110"/>
    </location>
</feature>
<name>A0A6A0H737_HYAAZ</name>
<evidence type="ECO:0000313" key="4">
    <source>
        <dbReference type="EMBL" id="KAA0199992.1"/>
    </source>
</evidence>
<gene>
    <name evidence="6" type="primary">LOC108677190</name>
    <name evidence="4" type="ORF">HAZT_HAZT001386</name>
</gene>
<dbReference type="OrthoDB" id="6375642at2759"/>
<evidence type="ECO:0000313" key="5">
    <source>
        <dbReference type="Proteomes" id="UP000694843"/>
    </source>
</evidence>